<comment type="similarity">
    <text evidence="2">Belongs to the Mediator complex subunit 27 family.</text>
</comment>
<reference evidence="6" key="1">
    <citation type="submission" date="2017-10" db="EMBL/GenBank/DDBJ databases">
        <title>Transcriptome Assembly of Sugarcane Aphid Adults.</title>
        <authorList>
            <person name="Scully E.D."/>
            <person name="Palmer N.A."/>
            <person name="Geib S.M."/>
            <person name="Sarath G."/>
            <person name="Sattler S.E."/>
        </authorList>
    </citation>
    <scope>NUCLEOTIDE SEQUENCE</scope>
    <source>
        <tissue evidence="6">Whole body</tissue>
    </source>
</reference>
<dbReference type="EMBL" id="GFXV01006971">
    <property type="protein sequence ID" value="MBW18776.1"/>
    <property type="molecule type" value="Transcribed_RNA"/>
</dbReference>
<evidence type="ECO:0000256" key="3">
    <source>
        <dbReference type="ARBA" id="ARBA00023015"/>
    </source>
</evidence>
<evidence type="ECO:0000256" key="5">
    <source>
        <dbReference type="ARBA" id="ARBA00023242"/>
    </source>
</evidence>
<keyword evidence="3" id="KW-0805">Transcription regulation</keyword>
<dbReference type="OrthoDB" id="1868004at2759"/>
<dbReference type="AlphaFoldDB" id="A0A2H8TX07"/>
<name>A0A2H8TX07_9HEMI</name>
<dbReference type="PANTHER" id="PTHR13130:SF4">
    <property type="entry name" value="MEDIATOR OF RNA POLYMERASE II TRANSCRIPTION SUBUNIT 27"/>
    <property type="match status" value="1"/>
</dbReference>
<protein>
    <submittedName>
        <fullName evidence="6">Mediator of RNA polymerase II transcription subunit 27</fullName>
    </submittedName>
</protein>
<dbReference type="PANTHER" id="PTHR13130">
    <property type="entry name" value="34 KDA TRANSCRIPTIONAL CO-ACTIVATOR-RELATED"/>
    <property type="match status" value="1"/>
</dbReference>
<gene>
    <name evidence="6" type="primary">MED27_0</name>
</gene>
<evidence type="ECO:0000256" key="4">
    <source>
        <dbReference type="ARBA" id="ARBA00023163"/>
    </source>
</evidence>
<dbReference type="GO" id="GO:0006357">
    <property type="term" value="P:regulation of transcription by RNA polymerase II"/>
    <property type="evidence" value="ECO:0007669"/>
    <property type="project" value="TreeGrafter"/>
</dbReference>
<accession>A0A2H8TX07</accession>
<keyword evidence="5" id="KW-0539">Nucleus</keyword>
<dbReference type="GO" id="GO:0003713">
    <property type="term" value="F:transcription coactivator activity"/>
    <property type="evidence" value="ECO:0007669"/>
    <property type="project" value="TreeGrafter"/>
</dbReference>
<organism evidence="6">
    <name type="scientific">Melanaphis sacchari</name>
    <dbReference type="NCBI Taxonomy" id="742174"/>
    <lineage>
        <taxon>Eukaryota</taxon>
        <taxon>Metazoa</taxon>
        <taxon>Ecdysozoa</taxon>
        <taxon>Arthropoda</taxon>
        <taxon>Hexapoda</taxon>
        <taxon>Insecta</taxon>
        <taxon>Pterygota</taxon>
        <taxon>Neoptera</taxon>
        <taxon>Paraneoptera</taxon>
        <taxon>Hemiptera</taxon>
        <taxon>Sternorrhyncha</taxon>
        <taxon>Aphidomorpha</taxon>
        <taxon>Aphidoidea</taxon>
        <taxon>Aphididae</taxon>
        <taxon>Aphidini</taxon>
        <taxon>Melanaphis</taxon>
    </lineage>
</organism>
<comment type="subcellular location">
    <subcellularLocation>
        <location evidence="1">Nucleus</location>
    </subcellularLocation>
</comment>
<evidence type="ECO:0000256" key="2">
    <source>
        <dbReference type="ARBA" id="ARBA00008048"/>
    </source>
</evidence>
<evidence type="ECO:0000256" key="1">
    <source>
        <dbReference type="ARBA" id="ARBA00004123"/>
    </source>
</evidence>
<evidence type="ECO:0000313" key="6">
    <source>
        <dbReference type="EMBL" id="MBW18776.1"/>
    </source>
</evidence>
<dbReference type="Pfam" id="PF11571">
    <property type="entry name" value="Med27"/>
    <property type="match status" value="1"/>
</dbReference>
<proteinExistence type="inferred from homology"/>
<dbReference type="InterPro" id="IPR021627">
    <property type="entry name" value="Mediator_Med27"/>
</dbReference>
<sequence>MELNPMQVALNTVRTLRLELMQLIIEIGEGIKEDGSQLETKDNRYMYSMNEMVGKLGLHMRDLEQVVGSLSSPPGAMLLYNTSFLTQESTSDRQALYTPLVSSHKWLDKVHKFSSNAVQILSHNSLKKSYYNSSTNKKKRQQSSLHNISPQAVDVLLTNIDRMFPDMSITITRPCASNVVLLVGLSRVLQAIISFKGVMIEWVIVKGFNEPINPNSLQQELWQESRYHVFRKITDHANAAMLHFSSPTLPDLSVRSFMTWLNSYLILFNSVCKACGNRLLNAYPPTWRDLRSLDTYHYECKP</sequence>
<keyword evidence="4" id="KW-0804">Transcription</keyword>
<dbReference type="GO" id="GO:0016592">
    <property type="term" value="C:mediator complex"/>
    <property type="evidence" value="ECO:0007669"/>
    <property type="project" value="InterPro"/>
</dbReference>